<dbReference type="PANTHER" id="PTHR46612">
    <property type="entry name" value="XYLOSIDE XYLOSYLTRANSFERASE 1"/>
    <property type="match status" value="1"/>
</dbReference>
<dbReference type="InterPro" id="IPR029044">
    <property type="entry name" value="Nucleotide-diphossugar_trans"/>
</dbReference>
<dbReference type="AlphaFoldDB" id="A0A8B8EJ08"/>
<evidence type="ECO:0000313" key="4">
    <source>
        <dbReference type="RefSeq" id="XP_022339621.1"/>
    </source>
</evidence>
<dbReference type="RefSeq" id="XP_022339621.1">
    <property type="nucleotide sequence ID" value="XM_022483913.1"/>
</dbReference>
<evidence type="ECO:0000256" key="2">
    <source>
        <dbReference type="SAM" id="Phobius"/>
    </source>
</evidence>
<dbReference type="OrthoDB" id="411524at2759"/>
<dbReference type="GO" id="GO:0016266">
    <property type="term" value="P:protein O-linked glycosylation via N-acetyl-galactosamine"/>
    <property type="evidence" value="ECO:0007669"/>
    <property type="project" value="TreeGrafter"/>
</dbReference>
<dbReference type="GO" id="GO:0005789">
    <property type="term" value="C:endoplasmic reticulum membrane"/>
    <property type="evidence" value="ECO:0007669"/>
    <property type="project" value="TreeGrafter"/>
</dbReference>
<feature type="region of interest" description="Disordered" evidence="1">
    <location>
        <begin position="61"/>
        <end position="80"/>
    </location>
</feature>
<keyword evidence="2" id="KW-0472">Membrane</keyword>
<dbReference type="InterPro" id="IPR002495">
    <property type="entry name" value="Glyco_trans_8"/>
</dbReference>
<dbReference type="PANTHER" id="PTHR46612:SF1">
    <property type="entry name" value="XYLOSIDE XYLOSYLTRANSFERASE 1"/>
    <property type="match status" value="1"/>
</dbReference>
<name>A0A8B8EJ08_CRAVI</name>
<reference evidence="4" key="1">
    <citation type="submission" date="2025-08" db="UniProtKB">
        <authorList>
            <consortium name="RefSeq"/>
        </authorList>
    </citation>
    <scope>IDENTIFICATION</scope>
    <source>
        <tissue evidence="4">Whole sample</tissue>
    </source>
</reference>
<organism evidence="3 4">
    <name type="scientific">Crassostrea virginica</name>
    <name type="common">Eastern oyster</name>
    <dbReference type="NCBI Taxonomy" id="6565"/>
    <lineage>
        <taxon>Eukaryota</taxon>
        <taxon>Metazoa</taxon>
        <taxon>Spiralia</taxon>
        <taxon>Lophotrochozoa</taxon>
        <taxon>Mollusca</taxon>
        <taxon>Bivalvia</taxon>
        <taxon>Autobranchia</taxon>
        <taxon>Pteriomorphia</taxon>
        <taxon>Ostreida</taxon>
        <taxon>Ostreoidea</taxon>
        <taxon>Ostreidae</taxon>
        <taxon>Crassostrea</taxon>
    </lineage>
</organism>
<protein>
    <submittedName>
        <fullName evidence="4">Xyloside xylosyltransferase 1-like</fullName>
    </submittedName>
</protein>
<dbReference type="Gene3D" id="3.90.550.10">
    <property type="entry name" value="Spore Coat Polysaccharide Biosynthesis Protein SpsA, Chain A"/>
    <property type="match status" value="1"/>
</dbReference>
<keyword evidence="2" id="KW-0812">Transmembrane</keyword>
<dbReference type="SUPFAM" id="SSF53448">
    <property type="entry name" value="Nucleotide-diphospho-sugar transferases"/>
    <property type="match status" value="1"/>
</dbReference>
<dbReference type="GeneID" id="111134662"/>
<keyword evidence="2" id="KW-1133">Transmembrane helix</keyword>
<dbReference type="InterPro" id="IPR042465">
    <property type="entry name" value="XXLT1"/>
</dbReference>
<feature type="compositionally biased region" description="Basic and acidic residues" evidence="1">
    <location>
        <begin position="66"/>
        <end position="78"/>
    </location>
</feature>
<dbReference type="GO" id="GO:0140560">
    <property type="term" value="F:xylosyl alpha-1,3-xylosyltransferase activity"/>
    <property type="evidence" value="ECO:0007669"/>
    <property type="project" value="TreeGrafter"/>
</dbReference>
<dbReference type="Pfam" id="PF01501">
    <property type="entry name" value="Glyco_transf_8"/>
    <property type="match status" value="1"/>
</dbReference>
<keyword evidence="3" id="KW-1185">Reference proteome</keyword>
<dbReference type="Proteomes" id="UP000694844">
    <property type="component" value="Chromosome 5"/>
</dbReference>
<evidence type="ECO:0000313" key="3">
    <source>
        <dbReference type="Proteomes" id="UP000694844"/>
    </source>
</evidence>
<dbReference type="KEGG" id="cvn:111134662"/>
<feature type="transmembrane region" description="Helical" evidence="2">
    <location>
        <begin position="14"/>
        <end position="31"/>
    </location>
</feature>
<proteinExistence type="predicted"/>
<evidence type="ECO:0000256" key="1">
    <source>
        <dbReference type="SAM" id="MobiDB-lite"/>
    </source>
</evidence>
<gene>
    <name evidence="4" type="primary">LOC111134662</name>
</gene>
<sequence>MATFRHFRSFSKRHFYIVLTGFIILTTLLILKDWNVTKSTKPKVKTFDRYNGKATKSKLEVTSSTARKEAMRDSSEHQKHNHSTYNLVIVIKNSKANPSLHSKFETLLGSIYKMSSISLCFHVISDGDGETIAKSVIKRIAPKDTRVIIHNITVVTQKVQKEISQMQSFFTQSSKSYYGDPLFLLSIVLHRVIPIDKVIMLDVDLKFNDDIQLLFEIFNKFSEQNIIGIARENQPVYRHLFHQYRRKNPSTRVGAPPPHGLTGFNSGILLLNLHKMRQSDVYNSLIDSPKTLEGLTQKYLFKGHLGDQDFYTLISLENEKLFYVLPCSWNRQLCVWWRDHGYSEVFDQYFTCSEKINIYHGNCNSPIPVLHWEQQ</sequence>
<accession>A0A8B8EJ08</accession>